<reference evidence="2" key="1">
    <citation type="submission" date="2022-03" db="EMBL/GenBank/DDBJ databases">
        <authorList>
            <person name="Lindestad O."/>
        </authorList>
    </citation>
    <scope>NUCLEOTIDE SEQUENCE</scope>
</reference>
<organism evidence="2 3">
    <name type="scientific">Pararge aegeria aegeria</name>
    <dbReference type="NCBI Taxonomy" id="348720"/>
    <lineage>
        <taxon>Eukaryota</taxon>
        <taxon>Metazoa</taxon>
        <taxon>Ecdysozoa</taxon>
        <taxon>Arthropoda</taxon>
        <taxon>Hexapoda</taxon>
        <taxon>Insecta</taxon>
        <taxon>Pterygota</taxon>
        <taxon>Neoptera</taxon>
        <taxon>Endopterygota</taxon>
        <taxon>Lepidoptera</taxon>
        <taxon>Glossata</taxon>
        <taxon>Ditrysia</taxon>
        <taxon>Papilionoidea</taxon>
        <taxon>Nymphalidae</taxon>
        <taxon>Satyrinae</taxon>
        <taxon>Satyrini</taxon>
        <taxon>Parargina</taxon>
        <taxon>Pararge</taxon>
    </lineage>
</organism>
<feature type="compositionally biased region" description="Basic residues" evidence="1">
    <location>
        <begin position="1"/>
        <end position="13"/>
    </location>
</feature>
<dbReference type="AlphaFoldDB" id="A0A8S4RNE8"/>
<keyword evidence="3" id="KW-1185">Reference proteome</keyword>
<sequence length="99" mass="11232">MKRTRRAARRAGARRAPPARLHLRPEGRASQHYQVPRRVHGRAHRTRLVPRLPPTEVRAGRWLQGLHRVGVRVGGAPVTLALRARPLAALQPVTLRLYK</sequence>
<dbReference type="OrthoDB" id="7489570at2759"/>
<evidence type="ECO:0000313" key="2">
    <source>
        <dbReference type="EMBL" id="CAH2238608.1"/>
    </source>
</evidence>
<name>A0A8S4RNE8_9NEOP</name>
<dbReference type="EMBL" id="CAKXAJ010025369">
    <property type="protein sequence ID" value="CAH2238608.1"/>
    <property type="molecule type" value="Genomic_DNA"/>
</dbReference>
<dbReference type="Proteomes" id="UP000838756">
    <property type="component" value="Unassembled WGS sequence"/>
</dbReference>
<gene>
    <name evidence="2" type="primary">jg1414</name>
    <name evidence="2" type="ORF">PAEG_LOCUS15671</name>
</gene>
<comment type="caution">
    <text evidence="2">The sequence shown here is derived from an EMBL/GenBank/DDBJ whole genome shotgun (WGS) entry which is preliminary data.</text>
</comment>
<evidence type="ECO:0000256" key="1">
    <source>
        <dbReference type="SAM" id="MobiDB-lite"/>
    </source>
</evidence>
<feature type="region of interest" description="Disordered" evidence="1">
    <location>
        <begin position="1"/>
        <end position="42"/>
    </location>
</feature>
<evidence type="ECO:0000313" key="3">
    <source>
        <dbReference type="Proteomes" id="UP000838756"/>
    </source>
</evidence>
<accession>A0A8S4RNE8</accession>
<protein>
    <submittedName>
        <fullName evidence="2">Jg1414 protein</fullName>
    </submittedName>
</protein>
<proteinExistence type="predicted"/>